<comment type="caution">
    <text evidence="5">The sequence shown here is derived from an EMBL/GenBank/DDBJ whole genome shotgun (WGS) entry which is preliminary data.</text>
</comment>
<feature type="domain" description="N-acetyltransferase" evidence="4">
    <location>
        <begin position="14"/>
        <end position="190"/>
    </location>
</feature>
<dbReference type="PANTHER" id="PTHR13256:SF16">
    <property type="entry name" value="ALPHA_BETA-TUBULIN-N-ACETYLTRANSFERASE 9"/>
    <property type="match status" value="1"/>
</dbReference>
<comment type="similarity">
    <text evidence="1">Belongs to the acetyltransferase family. GNAT subfamily.</text>
</comment>
<accession>A0ABR0J3Z9</accession>
<evidence type="ECO:0000256" key="3">
    <source>
        <dbReference type="ARBA" id="ARBA00023315"/>
    </source>
</evidence>
<dbReference type="Gene3D" id="3.40.630.30">
    <property type="match status" value="1"/>
</dbReference>
<organism evidence="5 6">
    <name type="scientific">Exophiala sideris</name>
    <dbReference type="NCBI Taxonomy" id="1016849"/>
    <lineage>
        <taxon>Eukaryota</taxon>
        <taxon>Fungi</taxon>
        <taxon>Dikarya</taxon>
        <taxon>Ascomycota</taxon>
        <taxon>Pezizomycotina</taxon>
        <taxon>Eurotiomycetes</taxon>
        <taxon>Chaetothyriomycetidae</taxon>
        <taxon>Chaetothyriales</taxon>
        <taxon>Herpotrichiellaceae</taxon>
        <taxon>Exophiala</taxon>
    </lineage>
</organism>
<evidence type="ECO:0000256" key="2">
    <source>
        <dbReference type="ARBA" id="ARBA00022679"/>
    </source>
</evidence>
<protein>
    <recommendedName>
        <fullName evidence="4">N-acetyltransferase domain-containing protein</fullName>
    </recommendedName>
</protein>
<keyword evidence="3" id="KW-0012">Acyltransferase</keyword>
<sequence length="243" mass="27386">MRINEHTAVSTTKVLLVPYSAHHVPKYHEWMKDPEIQELTASEPLSVEEEYAMQRSWRTDPDKLTFIICRPAPDHRLGSSAIRDRALDIQSMIGDVNLFLSTAEDEDEASSRVVGELELMIAERNEHRKGYGRGALLAFLAYIVKHESDVLQEFHAGQDFGARSQFDHFAVKIGQTNHGSIALFEGLGFRKTSAEPSYFGEYELRVSRAALDMLVTSSSNTASPDGYMEVQYLYHAGNADTWD</sequence>
<dbReference type="Pfam" id="PF13302">
    <property type="entry name" value="Acetyltransf_3"/>
    <property type="match status" value="1"/>
</dbReference>
<keyword evidence="2" id="KW-0808">Transferase</keyword>
<evidence type="ECO:0000256" key="1">
    <source>
        <dbReference type="ARBA" id="ARBA00009342"/>
    </source>
</evidence>
<dbReference type="InterPro" id="IPR039135">
    <property type="entry name" value="NAT9-like"/>
</dbReference>
<dbReference type="EMBL" id="JAVRRF010000022">
    <property type="protein sequence ID" value="KAK5054778.1"/>
    <property type="molecule type" value="Genomic_DNA"/>
</dbReference>
<dbReference type="InterPro" id="IPR016181">
    <property type="entry name" value="Acyl_CoA_acyltransferase"/>
</dbReference>
<name>A0ABR0J3Z9_9EURO</name>
<proteinExistence type="inferred from homology"/>
<evidence type="ECO:0000259" key="4">
    <source>
        <dbReference type="Pfam" id="PF13302"/>
    </source>
</evidence>
<dbReference type="InterPro" id="IPR000182">
    <property type="entry name" value="GNAT_dom"/>
</dbReference>
<evidence type="ECO:0000313" key="6">
    <source>
        <dbReference type="Proteomes" id="UP001345691"/>
    </source>
</evidence>
<dbReference type="SUPFAM" id="SSF55729">
    <property type="entry name" value="Acyl-CoA N-acyltransferases (Nat)"/>
    <property type="match status" value="1"/>
</dbReference>
<keyword evidence="6" id="KW-1185">Reference proteome</keyword>
<dbReference type="PANTHER" id="PTHR13256">
    <property type="entry name" value="N-ACETYLTRANSFERASE 9"/>
    <property type="match status" value="1"/>
</dbReference>
<dbReference type="Proteomes" id="UP001345691">
    <property type="component" value="Unassembled WGS sequence"/>
</dbReference>
<reference evidence="5 6" key="1">
    <citation type="submission" date="2023-08" db="EMBL/GenBank/DDBJ databases">
        <title>Black Yeasts Isolated from many extreme environments.</title>
        <authorList>
            <person name="Coleine C."/>
            <person name="Stajich J.E."/>
            <person name="Selbmann L."/>
        </authorList>
    </citation>
    <scope>NUCLEOTIDE SEQUENCE [LARGE SCALE GENOMIC DNA]</scope>
    <source>
        <strain evidence="5 6">CCFEE 6328</strain>
    </source>
</reference>
<gene>
    <name evidence="5" type="ORF">LTR69_008685</name>
</gene>
<evidence type="ECO:0000313" key="5">
    <source>
        <dbReference type="EMBL" id="KAK5054778.1"/>
    </source>
</evidence>